<accession>A0ABQ5YG95</accession>
<name>A0ABQ5YG95_9NEIS</name>
<proteinExistence type="predicted"/>
<protein>
    <submittedName>
        <fullName evidence="2">Uncharacterized protein</fullName>
    </submittedName>
</protein>
<evidence type="ECO:0000313" key="2">
    <source>
        <dbReference type="EMBL" id="GLR12672.1"/>
    </source>
</evidence>
<gene>
    <name evidence="2" type="ORF">GCM10007907_14620</name>
</gene>
<reference evidence="3" key="1">
    <citation type="journal article" date="2019" name="Int. J. Syst. Evol. Microbiol.">
        <title>The Global Catalogue of Microorganisms (GCM) 10K type strain sequencing project: providing services to taxonomists for standard genome sequencing and annotation.</title>
        <authorList>
            <consortium name="The Broad Institute Genomics Platform"/>
            <consortium name="The Broad Institute Genome Sequencing Center for Infectious Disease"/>
            <person name="Wu L."/>
            <person name="Ma J."/>
        </authorList>
    </citation>
    <scope>NUCLEOTIDE SEQUENCE [LARGE SCALE GENOMIC DNA]</scope>
    <source>
        <strain evidence="3">NBRC 110044</strain>
    </source>
</reference>
<feature type="region of interest" description="Disordered" evidence="1">
    <location>
        <begin position="33"/>
        <end position="59"/>
    </location>
</feature>
<comment type="caution">
    <text evidence="2">The sequence shown here is derived from an EMBL/GenBank/DDBJ whole genome shotgun (WGS) entry which is preliminary data.</text>
</comment>
<keyword evidence="3" id="KW-1185">Reference proteome</keyword>
<dbReference type="Proteomes" id="UP001156706">
    <property type="component" value="Unassembled WGS sequence"/>
</dbReference>
<feature type="compositionally biased region" description="Basic and acidic residues" evidence="1">
    <location>
        <begin position="35"/>
        <end position="45"/>
    </location>
</feature>
<organism evidence="2 3">
    <name type="scientific">Chitinimonas prasina</name>
    <dbReference type="NCBI Taxonomy" id="1434937"/>
    <lineage>
        <taxon>Bacteria</taxon>
        <taxon>Pseudomonadati</taxon>
        <taxon>Pseudomonadota</taxon>
        <taxon>Betaproteobacteria</taxon>
        <taxon>Neisseriales</taxon>
        <taxon>Chitinibacteraceae</taxon>
        <taxon>Chitinimonas</taxon>
    </lineage>
</organism>
<evidence type="ECO:0000256" key="1">
    <source>
        <dbReference type="SAM" id="MobiDB-lite"/>
    </source>
</evidence>
<dbReference type="EMBL" id="BSOG01000002">
    <property type="protein sequence ID" value="GLR12672.1"/>
    <property type="molecule type" value="Genomic_DNA"/>
</dbReference>
<evidence type="ECO:0000313" key="3">
    <source>
        <dbReference type="Proteomes" id="UP001156706"/>
    </source>
</evidence>
<sequence>MLGAKVDEGQQLHAADAFYKSFVVLGYAMGKRSGTKADDQQDCQKPHQPSKPKAWPGLP</sequence>